<proteinExistence type="predicted"/>
<evidence type="ECO:0000256" key="1">
    <source>
        <dbReference type="SAM" id="SignalP"/>
    </source>
</evidence>
<sequence>MPCSNSSFVAAVLLELATIFALDEASSVTARSMREASRALEQLVEGRMTLPLGLPPPPTPPAGTAPSVVATICCRSNARSAFTSCARCLRSSSRIRISRASARACRIAARRASPSLAI</sequence>
<dbReference type="EMBL" id="GGFL01010737">
    <property type="protein sequence ID" value="MBW74915.1"/>
    <property type="molecule type" value="Transcribed_RNA"/>
</dbReference>
<organism evidence="2">
    <name type="scientific">Anopheles darlingi</name>
    <name type="common">Mosquito</name>
    <dbReference type="NCBI Taxonomy" id="43151"/>
    <lineage>
        <taxon>Eukaryota</taxon>
        <taxon>Metazoa</taxon>
        <taxon>Ecdysozoa</taxon>
        <taxon>Arthropoda</taxon>
        <taxon>Hexapoda</taxon>
        <taxon>Insecta</taxon>
        <taxon>Pterygota</taxon>
        <taxon>Neoptera</taxon>
        <taxon>Endopterygota</taxon>
        <taxon>Diptera</taxon>
        <taxon>Nematocera</taxon>
        <taxon>Culicoidea</taxon>
        <taxon>Culicidae</taxon>
        <taxon>Anophelinae</taxon>
        <taxon>Anopheles</taxon>
    </lineage>
</organism>
<keyword evidence="1" id="KW-0732">Signal</keyword>
<feature type="signal peptide" evidence="1">
    <location>
        <begin position="1"/>
        <end position="21"/>
    </location>
</feature>
<feature type="chain" id="PRO_5014688875" evidence="1">
    <location>
        <begin position="22"/>
        <end position="118"/>
    </location>
</feature>
<protein>
    <submittedName>
        <fullName evidence="2">Putative secreted protein</fullName>
    </submittedName>
</protein>
<accession>A0A2M4DBI9</accession>
<evidence type="ECO:0000313" key="2">
    <source>
        <dbReference type="EMBL" id="MBW74915.1"/>
    </source>
</evidence>
<reference evidence="2" key="1">
    <citation type="submission" date="2018-01" db="EMBL/GenBank/DDBJ databases">
        <title>An insight into the sialome of Amazonian anophelines.</title>
        <authorList>
            <person name="Ribeiro J.M."/>
            <person name="Scarpassa V."/>
            <person name="Calvo E."/>
        </authorList>
    </citation>
    <scope>NUCLEOTIDE SEQUENCE</scope>
</reference>
<dbReference type="AlphaFoldDB" id="A0A2M4DBI9"/>
<name>A0A2M4DBI9_ANODA</name>